<organism evidence="1 2">
    <name type="scientific">Piscibacillus salipiscarius</name>
    <dbReference type="NCBI Taxonomy" id="299480"/>
    <lineage>
        <taxon>Bacteria</taxon>
        <taxon>Bacillati</taxon>
        <taxon>Bacillota</taxon>
        <taxon>Bacilli</taxon>
        <taxon>Bacillales</taxon>
        <taxon>Bacillaceae</taxon>
        <taxon>Piscibacillus</taxon>
    </lineage>
</organism>
<sequence length="158" mass="18885">MGERIYTGRFTTENTEEIVVFTIGMRINKYRKIHKWWPVFRAMPKMLKELYEHQDELGFYSHEMSMGTRTIKLVQYWRSLDELLAYSKGDLHLEAWRKFNQKIGHTKDVGIFHETFVLNPGQYENIYGNMPIYGMAKALGHQKVEPKRRTALKRLQQK</sequence>
<comment type="caution">
    <text evidence="1">The sequence shown here is derived from an EMBL/GenBank/DDBJ whole genome shotgun (WGS) entry which is preliminary data.</text>
</comment>
<dbReference type="Proteomes" id="UP001597452">
    <property type="component" value="Unassembled WGS sequence"/>
</dbReference>
<reference evidence="2" key="1">
    <citation type="journal article" date="2019" name="Int. J. Syst. Evol. Microbiol.">
        <title>The Global Catalogue of Microorganisms (GCM) 10K type strain sequencing project: providing services to taxonomists for standard genome sequencing and annotation.</title>
        <authorList>
            <consortium name="The Broad Institute Genomics Platform"/>
            <consortium name="The Broad Institute Genome Sequencing Center for Infectious Disease"/>
            <person name="Wu L."/>
            <person name="Ma J."/>
        </authorList>
    </citation>
    <scope>NUCLEOTIDE SEQUENCE [LARGE SCALE GENOMIC DNA]</scope>
    <source>
        <strain evidence="2">TISTR 1571</strain>
    </source>
</reference>
<evidence type="ECO:0000313" key="2">
    <source>
        <dbReference type="Proteomes" id="UP001597452"/>
    </source>
</evidence>
<dbReference type="EMBL" id="JBHUMZ010000013">
    <property type="protein sequence ID" value="MFD2638082.1"/>
    <property type="molecule type" value="Genomic_DNA"/>
</dbReference>
<dbReference type="RefSeq" id="WP_377327652.1">
    <property type="nucleotide sequence ID" value="NZ_JBHUMZ010000013.1"/>
</dbReference>
<dbReference type="Pfam" id="PF13826">
    <property type="entry name" value="Monooxy_af470-like"/>
    <property type="match status" value="1"/>
</dbReference>
<proteinExistence type="predicted"/>
<evidence type="ECO:0000313" key="1">
    <source>
        <dbReference type="EMBL" id="MFD2638082.1"/>
    </source>
</evidence>
<name>A0ABW5Q909_9BACI</name>
<accession>A0ABW5Q909</accession>
<keyword evidence="2" id="KW-1185">Reference proteome</keyword>
<gene>
    <name evidence="1" type="ORF">ACFSW4_04270</name>
</gene>
<dbReference type="InterPro" id="IPR025444">
    <property type="entry name" value="Monooxy_af470"/>
</dbReference>
<protein>
    <submittedName>
        <fullName evidence="1">DUF4188 domain-containing protein</fullName>
    </submittedName>
</protein>